<accession>A0AC35FEH0</accession>
<name>A0AC35FEH0_9BILA</name>
<organism evidence="1 2">
    <name type="scientific">Panagrolaimus sp. PS1159</name>
    <dbReference type="NCBI Taxonomy" id="55785"/>
    <lineage>
        <taxon>Eukaryota</taxon>
        <taxon>Metazoa</taxon>
        <taxon>Ecdysozoa</taxon>
        <taxon>Nematoda</taxon>
        <taxon>Chromadorea</taxon>
        <taxon>Rhabditida</taxon>
        <taxon>Tylenchina</taxon>
        <taxon>Panagrolaimomorpha</taxon>
        <taxon>Panagrolaimoidea</taxon>
        <taxon>Panagrolaimidae</taxon>
        <taxon>Panagrolaimus</taxon>
    </lineage>
</organism>
<protein>
    <submittedName>
        <fullName evidence="2">Major facilitator superfamily (MFS) profile domain-containing protein</fullName>
    </submittedName>
</protein>
<dbReference type="Proteomes" id="UP000887580">
    <property type="component" value="Unplaced"/>
</dbReference>
<proteinExistence type="predicted"/>
<reference evidence="2" key="1">
    <citation type="submission" date="2022-11" db="UniProtKB">
        <authorList>
            <consortium name="WormBaseParasite"/>
        </authorList>
    </citation>
    <scope>IDENTIFICATION</scope>
</reference>
<sequence length="464" mass="51100">MLETDDILVKHIPAHMRSFVVLSASVLFMFTLGIVYTFGNLLPYLVSYLRWKVDPNQTNGSMIWLQSFMTGVPCSMLFGGFLEKKIGARKGALIGSFIYTSAIAVSYFSLQHSYILLLLTFGIMGSLGHGIAYNCVLIQAQRWLPNRVGLASGLVAAGFGSGAFLMSPIETKFINPDNYQVDENGFFTQIDLLERVPKLFILLASLFGICQFIGLIFIANPRPSTSQASTNSSINDIEALPDSDPNSLSISEVFSSWTFKFLFLTMFLNAAWTQISCGLFKAYGMKFIKDDFFLATVSSFGAATNCFSRIIWGIIMDKTSYQVSMMSACTIGAALMTLPGIKILGDKEIFFIWICGMFSVVGATFTLLPSAAHKCFGAKNFGIAYGVLQISLFCAGILTALCSQFLLPHLGFEILYIIFGFCLIISFLLTSLIQKTEYGSPIISIETLQTNSHSTVEQNRQLIN</sequence>
<dbReference type="WBParaSite" id="PS1159_v2.g16668.t1">
    <property type="protein sequence ID" value="PS1159_v2.g16668.t1"/>
    <property type="gene ID" value="PS1159_v2.g16668"/>
</dbReference>
<evidence type="ECO:0000313" key="1">
    <source>
        <dbReference type="Proteomes" id="UP000887580"/>
    </source>
</evidence>
<evidence type="ECO:0000313" key="2">
    <source>
        <dbReference type="WBParaSite" id="PS1159_v2.g16668.t1"/>
    </source>
</evidence>